<dbReference type="InterPro" id="IPR051134">
    <property type="entry name" value="PPP_phosphatase"/>
</dbReference>
<gene>
    <name evidence="7" type="ORF">THRCLA_03592</name>
</gene>
<proteinExistence type="inferred from homology"/>
<dbReference type="Pfam" id="PF00036">
    <property type="entry name" value="EF-hand_1"/>
    <property type="match status" value="1"/>
</dbReference>
<dbReference type="SUPFAM" id="SSF56300">
    <property type="entry name" value="Metallo-dependent phosphatases"/>
    <property type="match status" value="1"/>
</dbReference>
<dbReference type="Gene3D" id="1.10.238.10">
    <property type="entry name" value="EF-hand"/>
    <property type="match status" value="1"/>
</dbReference>
<keyword evidence="4" id="KW-0106">Calcium</keyword>
<dbReference type="SMART" id="SM00054">
    <property type="entry name" value="EFh"/>
    <property type="match status" value="2"/>
</dbReference>
<protein>
    <recommendedName>
        <fullName evidence="6">EF-hand domain-containing protein</fullName>
    </recommendedName>
</protein>
<evidence type="ECO:0000256" key="5">
    <source>
        <dbReference type="ARBA" id="ARBA00023211"/>
    </source>
</evidence>
<dbReference type="OrthoDB" id="442428at2759"/>
<dbReference type="InterPro" id="IPR011992">
    <property type="entry name" value="EF-hand-dom_pair"/>
</dbReference>
<dbReference type="EMBL" id="JNBS01000673">
    <property type="protein sequence ID" value="OQS04147.1"/>
    <property type="molecule type" value="Genomic_DNA"/>
</dbReference>
<evidence type="ECO:0000259" key="6">
    <source>
        <dbReference type="PROSITE" id="PS50222"/>
    </source>
</evidence>
<organism evidence="7 8">
    <name type="scientific">Thraustotheca clavata</name>
    <dbReference type="NCBI Taxonomy" id="74557"/>
    <lineage>
        <taxon>Eukaryota</taxon>
        <taxon>Sar</taxon>
        <taxon>Stramenopiles</taxon>
        <taxon>Oomycota</taxon>
        <taxon>Saprolegniomycetes</taxon>
        <taxon>Saprolegniales</taxon>
        <taxon>Achlyaceae</taxon>
        <taxon>Thraustotheca</taxon>
    </lineage>
</organism>
<name>A0A1W0A1K7_9STRA</name>
<dbReference type="InterPro" id="IPR018247">
    <property type="entry name" value="EF_Hand_1_Ca_BS"/>
</dbReference>
<keyword evidence="8" id="KW-1185">Reference proteome</keyword>
<feature type="domain" description="EF-hand" evidence="6">
    <location>
        <begin position="405"/>
        <end position="440"/>
    </location>
</feature>
<dbReference type="GO" id="GO:0016787">
    <property type="term" value="F:hydrolase activity"/>
    <property type="evidence" value="ECO:0007669"/>
    <property type="project" value="InterPro"/>
</dbReference>
<accession>A0A1W0A1K7</accession>
<dbReference type="PROSITE" id="PS50222">
    <property type="entry name" value="EF_HAND_2"/>
    <property type="match status" value="2"/>
</dbReference>
<evidence type="ECO:0000313" key="7">
    <source>
        <dbReference type="EMBL" id="OQS04147.1"/>
    </source>
</evidence>
<dbReference type="PROSITE" id="PS00018">
    <property type="entry name" value="EF_HAND_1"/>
    <property type="match status" value="1"/>
</dbReference>
<feature type="domain" description="EF-hand" evidence="6">
    <location>
        <begin position="487"/>
        <end position="522"/>
    </location>
</feature>
<dbReference type="GO" id="GO:0005509">
    <property type="term" value="F:calcium ion binding"/>
    <property type="evidence" value="ECO:0007669"/>
    <property type="project" value="InterPro"/>
</dbReference>
<reference evidence="7 8" key="1">
    <citation type="journal article" date="2014" name="Genome Biol. Evol.">
        <title>The secreted proteins of Achlya hypogyna and Thraustotheca clavata identify the ancestral oomycete secretome and reveal gene acquisitions by horizontal gene transfer.</title>
        <authorList>
            <person name="Misner I."/>
            <person name="Blouin N."/>
            <person name="Leonard G."/>
            <person name="Richards T.A."/>
            <person name="Lane C.E."/>
        </authorList>
    </citation>
    <scope>NUCLEOTIDE SEQUENCE [LARGE SCALE GENOMIC DNA]</scope>
    <source>
        <strain evidence="7 8">ATCC 34112</strain>
    </source>
</reference>
<evidence type="ECO:0000313" key="8">
    <source>
        <dbReference type="Proteomes" id="UP000243217"/>
    </source>
</evidence>
<dbReference type="SMART" id="SM00156">
    <property type="entry name" value="PP2Ac"/>
    <property type="match status" value="1"/>
</dbReference>
<dbReference type="PRINTS" id="PR00114">
    <property type="entry name" value="STPHPHTASE"/>
</dbReference>
<evidence type="ECO:0000256" key="3">
    <source>
        <dbReference type="ARBA" id="ARBA00022723"/>
    </source>
</evidence>
<evidence type="ECO:0000256" key="4">
    <source>
        <dbReference type="ARBA" id="ARBA00022837"/>
    </source>
</evidence>
<dbReference type="Pfam" id="PF00149">
    <property type="entry name" value="Metallophos"/>
    <property type="match status" value="1"/>
</dbReference>
<keyword evidence="3" id="KW-0479">Metal-binding</keyword>
<comment type="similarity">
    <text evidence="2">Belongs to the PPP phosphatase family.</text>
</comment>
<keyword evidence="5" id="KW-0464">Manganese</keyword>
<dbReference type="PANTHER" id="PTHR45668">
    <property type="entry name" value="SERINE/THREONINE-PROTEIN PHOSPHATASE 5-RELATED"/>
    <property type="match status" value="1"/>
</dbReference>
<sequence length="572" mass="66247">MGALCTKTDDTIVQNVPKISEETLHNWQIWSQLDLLDEHHHLEVAAFMHKCLDLISTNTDSPKETIAVDGIHLHDVIHLEFPLKLDQIELMSEAFEKEADGMHIPLPANTMYHLLDDCKEFYKKKNNVIHLVIPSNTKLTIVGDLHGQLHDLLHIFKHNGPPSDKNWYLFNGNFVDQGNCSVEICALLIAYHGLYPNAIHFNRGTHEDNHLNRLYNFQKEVVDKYNRKMVAAFHQFFIQLPLAHIINNQVFVGGGGVPPTPVSIDQIQEIPRMKYQLHLPSNLSVQVKDQLTLMKMIVRSRSPVREGFEWYFDQNNNPCAGNIKSMPIPTFTPSNIPSNILVTIYSVSNFNHSDNHGSYMTINSSLEYTIQSFHVPQQFRINQSHPAFRSIEDQNRHSLVQLIGSNKKSLIAAFKEKDNQDTGLVTIKEWALILKQVLHLDLNWEKLITILLPPACIDKDKILYLTWLETYQIVYQNETLDIDTFYQYRKELQAIFCFFDKDHSGYITLDEFQQGCMLLNQHLPPESTHLHNFTSLFQELDLRHRKNQYQCFSRSFSYHQRLPASTKHCINS</sequence>
<dbReference type="InterPro" id="IPR029052">
    <property type="entry name" value="Metallo-depent_PP-like"/>
</dbReference>
<dbReference type="SUPFAM" id="SSF47473">
    <property type="entry name" value="EF-hand"/>
    <property type="match status" value="1"/>
</dbReference>
<dbReference type="InterPro" id="IPR006186">
    <property type="entry name" value="Ser/Thr-sp_prot-phosphatase"/>
</dbReference>
<evidence type="ECO:0000256" key="1">
    <source>
        <dbReference type="ARBA" id="ARBA00001936"/>
    </source>
</evidence>
<dbReference type="Proteomes" id="UP000243217">
    <property type="component" value="Unassembled WGS sequence"/>
</dbReference>
<evidence type="ECO:0000256" key="2">
    <source>
        <dbReference type="ARBA" id="ARBA00008294"/>
    </source>
</evidence>
<comment type="caution">
    <text evidence="7">The sequence shown here is derived from an EMBL/GenBank/DDBJ whole genome shotgun (WGS) entry which is preliminary data.</text>
</comment>
<dbReference type="AlphaFoldDB" id="A0A1W0A1K7"/>
<comment type="cofactor">
    <cofactor evidence="1">
        <name>Mn(2+)</name>
        <dbReference type="ChEBI" id="CHEBI:29035"/>
    </cofactor>
</comment>
<dbReference type="InterPro" id="IPR002048">
    <property type="entry name" value="EF_hand_dom"/>
</dbReference>
<dbReference type="Gene3D" id="3.60.21.10">
    <property type="match status" value="1"/>
</dbReference>
<dbReference type="PANTHER" id="PTHR45668:SF3">
    <property type="entry name" value="SERINE_THREONINE-PROTEIN PHOSPHATASE RDGC"/>
    <property type="match status" value="1"/>
</dbReference>
<dbReference type="InterPro" id="IPR004843">
    <property type="entry name" value="Calcineurin-like_PHP"/>
</dbReference>
<dbReference type="STRING" id="74557.A0A1W0A1K7"/>